<sequence length="49" mass="5285">NTLPTEPFHRALYTALKSKFKNVNTPSPRSGNNSTSASNSSLMNATFSP</sequence>
<gene>
    <name evidence="2" type="primary">ORF9137</name>
</gene>
<proteinExistence type="predicted"/>
<feature type="region of interest" description="Disordered" evidence="1">
    <location>
        <begin position="19"/>
        <end position="49"/>
    </location>
</feature>
<name>A0A0B6Y185_9EUPU</name>
<dbReference type="AlphaFoldDB" id="A0A0B6Y185"/>
<feature type="non-terminal residue" evidence="2">
    <location>
        <position position="1"/>
    </location>
</feature>
<organism evidence="2">
    <name type="scientific">Arion vulgaris</name>
    <dbReference type="NCBI Taxonomy" id="1028688"/>
    <lineage>
        <taxon>Eukaryota</taxon>
        <taxon>Metazoa</taxon>
        <taxon>Spiralia</taxon>
        <taxon>Lophotrochozoa</taxon>
        <taxon>Mollusca</taxon>
        <taxon>Gastropoda</taxon>
        <taxon>Heterobranchia</taxon>
        <taxon>Euthyneura</taxon>
        <taxon>Panpulmonata</taxon>
        <taxon>Eupulmonata</taxon>
        <taxon>Stylommatophora</taxon>
        <taxon>Helicina</taxon>
        <taxon>Arionoidea</taxon>
        <taxon>Arionidae</taxon>
        <taxon>Arion</taxon>
    </lineage>
</organism>
<evidence type="ECO:0000256" key="1">
    <source>
        <dbReference type="SAM" id="MobiDB-lite"/>
    </source>
</evidence>
<feature type="compositionally biased region" description="Low complexity" evidence="1">
    <location>
        <begin position="30"/>
        <end position="49"/>
    </location>
</feature>
<accession>A0A0B6Y185</accession>
<protein>
    <submittedName>
        <fullName evidence="2">Uncharacterized protein</fullName>
    </submittedName>
</protein>
<evidence type="ECO:0000313" key="2">
    <source>
        <dbReference type="EMBL" id="CEK49878.1"/>
    </source>
</evidence>
<dbReference type="EMBL" id="HACG01003013">
    <property type="protein sequence ID" value="CEK49878.1"/>
    <property type="molecule type" value="Transcribed_RNA"/>
</dbReference>
<reference evidence="2" key="1">
    <citation type="submission" date="2014-12" db="EMBL/GenBank/DDBJ databases">
        <title>Insight into the proteome of Arion vulgaris.</title>
        <authorList>
            <person name="Aradska J."/>
            <person name="Bulat T."/>
            <person name="Smidak R."/>
            <person name="Sarate P."/>
            <person name="Gangsoo J."/>
            <person name="Sialana F."/>
            <person name="Bilban M."/>
            <person name="Lubec G."/>
        </authorList>
    </citation>
    <scope>NUCLEOTIDE SEQUENCE</scope>
    <source>
        <tissue evidence="2">Skin</tissue>
    </source>
</reference>